<keyword evidence="3" id="KW-0808">Transferase</keyword>
<feature type="region of interest" description="Disordered" evidence="11">
    <location>
        <begin position="1"/>
        <end position="76"/>
    </location>
</feature>
<feature type="compositionally biased region" description="Low complexity" evidence="11">
    <location>
        <begin position="141"/>
        <end position="157"/>
    </location>
</feature>
<evidence type="ECO:0000313" key="15">
    <source>
        <dbReference type="Proteomes" id="UP000812440"/>
    </source>
</evidence>
<dbReference type="PANTHER" id="PTHR45884:SF3">
    <property type="entry name" value="N-ACETYLTRANSFERASE ESCO2"/>
    <property type="match status" value="1"/>
</dbReference>
<evidence type="ECO:0000256" key="1">
    <source>
        <dbReference type="ARBA" id="ARBA00004123"/>
    </source>
</evidence>
<evidence type="ECO:0000259" key="13">
    <source>
        <dbReference type="Pfam" id="PF13880"/>
    </source>
</evidence>
<dbReference type="GO" id="GO:0000785">
    <property type="term" value="C:chromatin"/>
    <property type="evidence" value="ECO:0007669"/>
    <property type="project" value="TreeGrafter"/>
</dbReference>
<dbReference type="AlphaFoldDB" id="A0A8T2JTR3"/>
<keyword evidence="8" id="KW-0131">Cell cycle</keyword>
<accession>A0A8T2JTR3</accession>
<evidence type="ECO:0000256" key="9">
    <source>
        <dbReference type="ARBA" id="ARBA00023315"/>
    </source>
</evidence>
<evidence type="ECO:0000256" key="8">
    <source>
        <dbReference type="ARBA" id="ARBA00023306"/>
    </source>
</evidence>
<dbReference type="Pfam" id="PF13880">
    <property type="entry name" value="Acetyltransf_13"/>
    <property type="match status" value="1"/>
</dbReference>
<proteinExistence type="inferred from homology"/>
<evidence type="ECO:0000256" key="7">
    <source>
        <dbReference type="ARBA" id="ARBA00023242"/>
    </source>
</evidence>
<dbReference type="InterPro" id="IPR028005">
    <property type="entry name" value="AcTrfase_ESCO_Znf_dom"/>
</dbReference>
<evidence type="ECO:0008006" key="16">
    <source>
        <dbReference type="Google" id="ProtNLM"/>
    </source>
</evidence>
<comment type="subcellular location">
    <subcellularLocation>
        <location evidence="1">Nucleus</location>
    </subcellularLocation>
</comment>
<dbReference type="GO" id="GO:0005634">
    <property type="term" value="C:nucleus"/>
    <property type="evidence" value="ECO:0007669"/>
    <property type="project" value="UniProtKB-SubCell"/>
</dbReference>
<evidence type="ECO:0000256" key="11">
    <source>
        <dbReference type="SAM" id="MobiDB-lite"/>
    </source>
</evidence>
<feature type="domain" description="N-acetyltransferase ESCO zinc-finger" evidence="12">
    <location>
        <begin position="470"/>
        <end position="509"/>
    </location>
</feature>
<evidence type="ECO:0000256" key="3">
    <source>
        <dbReference type="ARBA" id="ARBA00022679"/>
    </source>
</evidence>
<feature type="domain" description="N-acetyltransferase ESCO acetyl-transferase" evidence="13">
    <location>
        <begin position="627"/>
        <end position="695"/>
    </location>
</feature>
<dbReference type="OrthoDB" id="428854at2759"/>
<evidence type="ECO:0000313" key="14">
    <source>
        <dbReference type="EMBL" id="KAG8445891.1"/>
    </source>
</evidence>
<protein>
    <recommendedName>
        <fullName evidence="16">N-acetyltransferase ESCO2</fullName>
    </recommendedName>
</protein>
<keyword evidence="15" id="KW-1185">Reference proteome</keyword>
<organism evidence="14 15">
    <name type="scientific">Hymenochirus boettgeri</name>
    <name type="common">Congo dwarf clawed frog</name>
    <dbReference type="NCBI Taxonomy" id="247094"/>
    <lineage>
        <taxon>Eukaryota</taxon>
        <taxon>Metazoa</taxon>
        <taxon>Chordata</taxon>
        <taxon>Craniata</taxon>
        <taxon>Vertebrata</taxon>
        <taxon>Euteleostomi</taxon>
        <taxon>Amphibia</taxon>
        <taxon>Batrachia</taxon>
        <taxon>Anura</taxon>
        <taxon>Pipoidea</taxon>
        <taxon>Pipidae</taxon>
        <taxon>Pipinae</taxon>
        <taxon>Hymenochirus</taxon>
    </lineage>
</organism>
<dbReference type="GO" id="GO:0008270">
    <property type="term" value="F:zinc ion binding"/>
    <property type="evidence" value="ECO:0007669"/>
    <property type="project" value="UniProtKB-KW"/>
</dbReference>
<dbReference type="Pfam" id="PF13878">
    <property type="entry name" value="zf-C2H2_3"/>
    <property type="match status" value="1"/>
</dbReference>
<keyword evidence="6" id="KW-0862">Zinc</keyword>
<evidence type="ECO:0000256" key="5">
    <source>
        <dbReference type="ARBA" id="ARBA00022771"/>
    </source>
</evidence>
<dbReference type="GO" id="GO:0061733">
    <property type="term" value="F:protein-lysine-acetyltransferase activity"/>
    <property type="evidence" value="ECO:0007669"/>
    <property type="project" value="TreeGrafter"/>
</dbReference>
<comment type="similarity">
    <text evidence="2">Belongs to the acetyltransferase family. ECO subfamily.</text>
</comment>
<dbReference type="EMBL" id="JAACNH010000004">
    <property type="protein sequence ID" value="KAG8445891.1"/>
    <property type="molecule type" value="Genomic_DNA"/>
</dbReference>
<name>A0A8T2JTR3_9PIPI</name>
<evidence type="ECO:0000256" key="6">
    <source>
        <dbReference type="ARBA" id="ARBA00022833"/>
    </source>
</evidence>
<gene>
    <name evidence="14" type="ORF">GDO86_010616</name>
</gene>
<comment type="caution">
    <text evidence="14">The sequence shown here is derived from an EMBL/GenBank/DDBJ whole genome shotgun (WGS) entry which is preliminary data.</text>
</comment>
<dbReference type="InterPro" id="IPR028009">
    <property type="entry name" value="ESCO_Acetyltransf_dom"/>
</dbReference>
<feature type="compositionally biased region" description="Pro residues" evidence="11">
    <location>
        <begin position="236"/>
        <end position="246"/>
    </location>
</feature>
<evidence type="ECO:0000256" key="2">
    <source>
        <dbReference type="ARBA" id="ARBA00005816"/>
    </source>
</evidence>
<reference evidence="14" key="1">
    <citation type="thesis" date="2020" institute="ProQuest LLC" country="789 East Eisenhower Parkway, Ann Arbor, MI, USA">
        <title>Comparative Genomics and Chromosome Evolution.</title>
        <authorList>
            <person name="Mudd A.B."/>
        </authorList>
    </citation>
    <scope>NUCLEOTIDE SEQUENCE</scope>
    <source>
        <strain evidence="14">Female2</strain>
        <tissue evidence="14">Blood</tissue>
    </source>
</reference>
<dbReference type="GO" id="GO:0007064">
    <property type="term" value="P:mitotic sister chromatid cohesion"/>
    <property type="evidence" value="ECO:0007669"/>
    <property type="project" value="TreeGrafter"/>
</dbReference>
<dbReference type="PANTHER" id="PTHR45884">
    <property type="entry name" value="N-ACETYLTRANSFERASE ECO"/>
    <property type="match status" value="1"/>
</dbReference>
<feature type="compositionally biased region" description="Basic residues" evidence="11">
    <location>
        <begin position="1"/>
        <end position="11"/>
    </location>
</feature>
<keyword evidence="7" id="KW-0539">Nucleus</keyword>
<keyword evidence="5" id="KW-0863">Zinc-finger</keyword>
<evidence type="ECO:0000259" key="12">
    <source>
        <dbReference type="Pfam" id="PF13878"/>
    </source>
</evidence>
<sequence length="699" mass="76794">METTTPRKRKLSSANPDGRLGSYSTPVKKLIVEYGSAPSPLSTRNSSRNIVRKSPPISTSSYMEDMTEKENMEVSPLKSVTARKLVTSPVQTGSVPRTVLRSPPLMDSPKAGSLPTVSFYKREKVYINPLERKLIKENAFSLSSSDESTLSPPSKSSNTGSASKLSHTKKQSGKKKPGVRGKKAPSRSAKRTPPPHSVRKTPPRSEKKTPHSIKKTLSCSVKTPPRSEKTMMPSPSVKPSPEPANPPQQTASLFTTKTAILGFKMKSRPKLTVGAAFFATSKRPHSVPKRQSPNIKFLPSSKSTTKLVKENSASIAKHLPTATWLTGVKGVTDGQKQLEVKKTSNISSAEKDIKHVAKQPEIGEIGNNSLHCDGQGNQEKSPRQVETGVEAAPKLSVLDDVGSSINSSDKKGSNIFPIFSTPANKRALDLKGDLTSPLCSSTPSNISVAMGKLPKQCRKKREGKKEAEDQLVIDAGQKHFGPVACSTCGMIYAAANLEDEAQHVQYHQRLLEGIRYVGWKKERVIAEFWDGKIIMVSPDDPKYALKKAEEVRELVDAQLGFQQTSLRCPSKTKTYMFVSSEKKIVGCLIAEPIREAFRVLPEPCTPESSRQEPLERHRAWRCSTEPEPAMCGISRIWVFALMRRKSIASRMVDAVRSSFMYGSFLTTSEIAFSDPTPDGKLFASTYCKVPDFLVYNFVS</sequence>
<keyword evidence="9" id="KW-0012">Acyltransferase</keyword>
<feature type="region of interest" description="Disordered" evidence="11">
    <location>
        <begin position="88"/>
        <end position="114"/>
    </location>
</feature>
<comment type="catalytic activity">
    <reaction evidence="10">
        <text>L-lysyl-[protein] + acetyl-CoA = N(6)-acetyl-L-lysyl-[protein] + CoA + H(+)</text>
        <dbReference type="Rhea" id="RHEA:45948"/>
        <dbReference type="Rhea" id="RHEA-COMP:9752"/>
        <dbReference type="Rhea" id="RHEA-COMP:10731"/>
        <dbReference type="ChEBI" id="CHEBI:15378"/>
        <dbReference type="ChEBI" id="CHEBI:29969"/>
        <dbReference type="ChEBI" id="CHEBI:57287"/>
        <dbReference type="ChEBI" id="CHEBI:57288"/>
        <dbReference type="ChEBI" id="CHEBI:61930"/>
    </reaction>
</comment>
<feature type="region of interest" description="Disordered" evidence="11">
    <location>
        <begin position="140"/>
        <end position="250"/>
    </location>
</feature>
<keyword evidence="4" id="KW-0479">Metal-binding</keyword>
<feature type="compositionally biased region" description="Polar residues" evidence="11">
    <location>
        <begin position="39"/>
        <end position="49"/>
    </location>
</feature>
<feature type="compositionally biased region" description="Basic residues" evidence="11">
    <location>
        <begin position="166"/>
        <end position="190"/>
    </location>
</feature>
<evidence type="ECO:0000256" key="10">
    <source>
        <dbReference type="ARBA" id="ARBA00047902"/>
    </source>
</evidence>
<evidence type="ECO:0000256" key="4">
    <source>
        <dbReference type="ARBA" id="ARBA00022723"/>
    </source>
</evidence>
<dbReference type="Proteomes" id="UP000812440">
    <property type="component" value="Chromosome 5"/>
</dbReference>